<dbReference type="VEuPathDB" id="TriTrypDB:LtaPh_3671100"/>
<organism evidence="2 3">
    <name type="scientific">Leishmania tarentolae</name>
    <name type="common">Sauroleishmania tarentolae</name>
    <dbReference type="NCBI Taxonomy" id="5689"/>
    <lineage>
        <taxon>Eukaryota</taxon>
        <taxon>Discoba</taxon>
        <taxon>Euglenozoa</taxon>
        <taxon>Kinetoplastea</taxon>
        <taxon>Metakinetoplastina</taxon>
        <taxon>Trypanosomatida</taxon>
        <taxon>Trypanosomatidae</taxon>
        <taxon>Leishmaniinae</taxon>
        <taxon>Leishmania</taxon>
        <taxon>lizard Leishmania</taxon>
    </lineage>
</organism>
<gene>
    <name evidence="2" type="ORF">LtaPh_3671100</name>
</gene>
<evidence type="ECO:0000313" key="2">
    <source>
        <dbReference type="EMBL" id="GET93797.1"/>
    </source>
</evidence>
<evidence type="ECO:0000259" key="1">
    <source>
        <dbReference type="Pfam" id="PF09511"/>
    </source>
</evidence>
<dbReference type="OrthoDB" id="276239at2759"/>
<evidence type="ECO:0000313" key="3">
    <source>
        <dbReference type="Proteomes" id="UP000419144"/>
    </source>
</evidence>
<dbReference type="EMBL" id="BLBS01000057">
    <property type="protein sequence ID" value="GET93797.1"/>
    <property type="molecule type" value="Genomic_DNA"/>
</dbReference>
<dbReference type="Gene3D" id="3.40.50.300">
    <property type="entry name" value="P-loop containing nucleotide triphosphate hydrolases"/>
    <property type="match status" value="1"/>
</dbReference>
<dbReference type="AlphaFoldDB" id="A0A640L1Y0"/>
<dbReference type="PANTHER" id="PTHR32004">
    <property type="entry name" value="TRNA LIGASE"/>
    <property type="match status" value="1"/>
</dbReference>
<dbReference type="InterPro" id="IPR027417">
    <property type="entry name" value="P-loop_NTPase"/>
</dbReference>
<dbReference type="InterPro" id="IPR019039">
    <property type="entry name" value="T4-Rnl1-like_N"/>
</dbReference>
<dbReference type="GO" id="GO:0006388">
    <property type="term" value="P:tRNA splicing, via endonucleolytic cleavage and ligation"/>
    <property type="evidence" value="ECO:0007669"/>
    <property type="project" value="TreeGrafter"/>
</dbReference>
<name>A0A640L1Y0_LEITA</name>
<keyword evidence="3" id="KW-1185">Reference proteome</keyword>
<protein>
    <recommendedName>
        <fullName evidence="1">T4 RNA ligase 1-like N-terminal domain-containing protein</fullName>
    </recommendedName>
</protein>
<dbReference type="Proteomes" id="UP000419144">
    <property type="component" value="Unassembled WGS sequence"/>
</dbReference>
<dbReference type="Pfam" id="PF09511">
    <property type="entry name" value="RNA_lig_T4_1"/>
    <property type="match status" value="1"/>
</dbReference>
<dbReference type="GO" id="GO:0005634">
    <property type="term" value="C:nucleus"/>
    <property type="evidence" value="ECO:0007669"/>
    <property type="project" value="TreeGrafter"/>
</dbReference>
<comment type="caution">
    <text evidence="2">The sequence shown here is derived from an EMBL/GenBank/DDBJ whole genome shotgun (WGS) entry which is preliminary data.</text>
</comment>
<feature type="domain" description="T4 RNA ligase 1-like N-terminal" evidence="1">
    <location>
        <begin position="69"/>
        <end position="301"/>
    </location>
</feature>
<accession>A0A640L1Y0</accession>
<dbReference type="SUPFAM" id="SSF52540">
    <property type="entry name" value="P-loop containing nucleoside triphosphate hydrolases"/>
    <property type="match status" value="1"/>
</dbReference>
<sequence length="906" mass="99640">MQVLKRQCWFHREQATPHITKVDTEVIDGYVARGRATHVDVTLSDGRDVASVAVKEASQADVEGLPCGARSLLIDRADGSIVCRGVNKFFDINEVGDEWLSDSSLWTDAYRVWAVRKMAGFIVTLFSLDGVRLEVMSKHALAGPHVDSARELLEKVSEAHRARLAADLCEWGACACCECIQRTQDYHHPVLEAQQFDQKIVLIAVQRRTQLREESLCFSELGTLAEQWGLSCAPGVAVPSSAALQSVFDATRSWNATYTRFSTCPELAEGFVVLIEATESTADPMHRWCLPLRLKLKTPKYIVLRAFRSLVSGDSRPRSYVYHQALLGWLQLGSAAEVRRRVEKVGVDTLNGEFEARLLAQKRVRHRNCQETVGDALARLQRTTALVASPRARCPLTVVVLCGLPGAGKSTLSVALSRLLASLEEASPFSFVVHLSRDAVYCSVAADHAVTSSTSKHKQRRLGALVHQTLCDQMREVACFATETEQSGLLLLDACNATQKSRHIWRQCFPATLHRYEVAYVECSDATVMVRRAARRDGHEVLLSAVEAQQALYAVRKKFQPPSLEEAAWRVDTKGCCVEEAAASLLTHLTHRAPSSNCGCGCRVLTISALRSERCEGHATLLHNLLGLSADTTKAFASMMLSVHSDSKVARGTSLQLRLHCSMDALRSTAAQLISSSLKESHESAASFASLGRRLVQRVSAALRGLSWAPSFPVTGHVTRGHLKWLPGWLLCGRDSRGPADVEKALRERFALEPERPHVTLLYISSVADATSVDKAILEYLSQNGMHLGQEVTMNVTSVLLDRHALSFGVTLTAGQQVQGQSMQGTKCTPTRLHITMGTAPGVAASYAGNMFAVFDTLQAENESLERERRESFGAVNRSQRKYHNFVEYQLNTALVVHGVVELCCS</sequence>
<reference evidence="2" key="1">
    <citation type="submission" date="2019-11" db="EMBL/GenBank/DDBJ databases">
        <title>Leishmania tarentolae CDS.</title>
        <authorList>
            <person name="Goto Y."/>
            <person name="Yamagishi J."/>
        </authorList>
    </citation>
    <scope>NUCLEOTIDE SEQUENCE [LARGE SCALE GENOMIC DNA]</scope>
    <source>
        <strain evidence="2">Parrot Tar II</strain>
    </source>
</reference>
<dbReference type="Pfam" id="PF13671">
    <property type="entry name" value="AAA_33"/>
    <property type="match status" value="1"/>
</dbReference>
<dbReference type="PANTHER" id="PTHR32004:SF1">
    <property type="entry name" value="TRNA LIGASE"/>
    <property type="match status" value="1"/>
</dbReference>
<proteinExistence type="predicted"/>